<dbReference type="Pfam" id="PF03130">
    <property type="entry name" value="HEAT_PBS"/>
    <property type="match status" value="1"/>
</dbReference>
<dbReference type="InterPro" id="IPR016024">
    <property type="entry name" value="ARM-type_fold"/>
</dbReference>
<organism evidence="2 3">
    <name type="scientific">Pseudolysobacter antarcticus</name>
    <dbReference type="NCBI Taxonomy" id="2511995"/>
    <lineage>
        <taxon>Bacteria</taxon>
        <taxon>Pseudomonadati</taxon>
        <taxon>Pseudomonadota</taxon>
        <taxon>Gammaproteobacteria</taxon>
        <taxon>Lysobacterales</taxon>
        <taxon>Rhodanobacteraceae</taxon>
        <taxon>Pseudolysobacter</taxon>
    </lineage>
</organism>
<dbReference type="Gene3D" id="1.25.10.10">
    <property type="entry name" value="Leucine-rich Repeat Variant"/>
    <property type="match status" value="1"/>
</dbReference>
<gene>
    <name evidence="2" type="ORF">ELE36_03725</name>
</gene>
<evidence type="ECO:0000256" key="1">
    <source>
        <dbReference type="ARBA" id="ARBA00045876"/>
    </source>
</evidence>
<dbReference type="Proteomes" id="UP000291562">
    <property type="component" value="Chromosome"/>
</dbReference>
<dbReference type="OrthoDB" id="3464935at2"/>
<dbReference type="EMBL" id="CP035704">
    <property type="protein sequence ID" value="QBB69560.1"/>
    <property type="molecule type" value="Genomic_DNA"/>
</dbReference>
<proteinExistence type="predicted"/>
<dbReference type="PANTHER" id="PTHR12697">
    <property type="entry name" value="PBS LYASE HEAT-LIKE PROTEIN"/>
    <property type="match status" value="1"/>
</dbReference>
<dbReference type="AlphaFoldDB" id="A0A411HGJ7"/>
<evidence type="ECO:0000313" key="2">
    <source>
        <dbReference type="EMBL" id="QBB69560.1"/>
    </source>
</evidence>
<comment type="function">
    <text evidence="1">Catalyzes the hydroxylation of the N(6)-(4-aminobutyl)-L-lysine intermediate produced by deoxyhypusine synthase/DHPS on a critical lysine of the eukaryotic translation initiation factor 5A/eIF-5A. This is the second step of the post-translational modification of that lysine into an unusual amino acid residue named hypusine. Hypusination is unique to mature eIF-5A factor and is essential for its function.</text>
</comment>
<dbReference type="SUPFAM" id="SSF48371">
    <property type="entry name" value="ARM repeat"/>
    <property type="match status" value="1"/>
</dbReference>
<dbReference type="GO" id="GO:0016491">
    <property type="term" value="F:oxidoreductase activity"/>
    <property type="evidence" value="ECO:0007669"/>
    <property type="project" value="TreeGrafter"/>
</dbReference>
<dbReference type="PROSITE" id="PS50077">
    <property type="entry name" value="HEAT_REPEAT"/>
    <property type="match status" value="1"/>
</dbReference>
<reference evidence="2 3" key="1">
    <citation type="submission" date="2019-01" db="EMBL/GenBank/DDBJ databases">
        <title>Pseudolysobacter antarctica gen. nov., sp. nov., isolated from Fildes Peninsula, Antarctica.</title>
        <authorList>
            <person name="Wei Z."/>
            <person name="Peng F."/>
        </authorList>
    </citation>
    <scope>NUCLEOTIDE SEQUENCE [LARGE SCALE GENOMIC DNA]</scope>
    <source>
        <strain evidence="2 3">AQ6-296</strain>
    </source>
</reference>
<accession>A0A411HGJ7</accession>
<name>A0A411HGJ7_9GAMM</name>
<dbReference type="KEGG" id="xbc:ELE36_03725"/>
<evidence type="ECO:0000313" key="3">
    <source>
        <dbReference type="Proteomes" id="UP000291562"/>
    </source>
</evidence>
<dbReference type="InterPro" id="IPR021133">
    <property type="entry name" value="HEAT_type_2"/>
</dbReference>
<protein>
    <recommendedName>
        <fullName evidence="4">HEAT repeat domain-containing protein</fullName>
    </recommendedName>
</protein>
<keyword evidence="3" id="KW-1185">Reference proteome</keyword>
<dbReference type="SMART" id="SM00567">
    <property type="entry name" value="EZ_HEAT"/>
    <property type="match status" value="3"/>
</dbReference>
<dbReference type="InterPro" id="IPR004155">
    <property type="entry name" value="PBS_lyase_HEAT"/>
</dbReference>
<dbReference type="RefSeq" id="WP_129831817.1">
    <property type="nucleotide sequence ID" value="NZ_CP035704.1"/>
</dbReference>
<evidence type="ECO:0008006" key="4">
    <source>
        <dbReference type="Google" id="ProtNLM"/>
    </source>
</evidence>
<sequence length="165" mass="17719">MRHNRSMRIFLVALLATLGSGRIYAQLKLNDHIFAEPGISVAAYIDRLKDGTTEWQRYNAAAALGELGDRSAVPALIEALGSPSKSVRENALVSLGNLGAVQAIPSMKKLLHDASPDVRANAAYSLAELGAVEAIPEIEALLIDSSPHVQESAHEAIQYLEAHKK</sequence>
<dbReference type="Pfam" id="PF13646">
    <property type="entry name" value="HEAT_2"/>
    <property type="match status" value="1"/>
</dbReference>
<dbReference type="PANTHER" id="PTHR12697:SF5">
    <property type="entry name" value="DEOXYHYPUSINE HYDROXYLASE"/>
    <property type="match status" value="1"/>
</dbReference>
<dbReference type="InterPro" id="IPR011989">
    <property type="entry name" value="ARM-like"/>
</dbReference>